<proteinExistence type="predicted"/>
<gene>
    <name evidence="1" type="ORF">Ciccas_003184</name>
</gene>
<accession>A0ABD2QF33</accession>
<dbReference type="Proteomes" id="UP001626550">
    <property type="component" value="Unassembled WGS sequence"/>
</dbReference>
<name>A0ABD2QF33_9PLAT</name>
<comment type="caution">
    <text evidence="1">The sequence shown here is derived from an EMBL/GenBank/DDBJ whole genome shotgun (WGS) entry which is preliminary data.</text>
</comment>
<evidence type="ECO:0000313" key="1">
    <source>
        <dbReference type="EMBL" id="KAL3318151.1"/>
    </source>
</evidence>
<dbReference type="EMBL" id="JBJKFK010000281">
    <property type="protein sequence ID" value="KAL3318151.1"/>
    <property type="molecule type" value="Genomic_DNA"/>
</dbReference>
<organism evidence="1 2">
    <name type="scientific">Cichlidogyrus casuarinus</name>
    <dbReference type="NCBI Taxonomy" id="1844966"/>
    <lineage>
        <taxon>Eukaryota</taxon>
        <taxon>Metazoa</taxon>
        <taxon>Spiralia</taxon>
        <taxon>Lophotrochozoa</taxon>
        <taxon>Platyhelminthes</taxon>
        <taxon>Monogenea</taxon>
        <taxon>Monopisthocotylea</taxon>
        <taxon>Dactylogyridea</taxon>
        <taxon>Ancyrocephalidae</taxon>
        <taxon>Cichlidogyrus</taxon>
    </lineage>
</organism>
<evidence type="ECO:0000313" key="2">
    <source>
        <dbReference type="Proteomes" id="UP001626550"/>
    </source>
</evidence>
<sequence>MSIGSPEDLLCRQVTPATVLDPTFYTMKCGHWDCEILIQGTEDYLNTVDSFRNFERARHSIDQWNKQGGQIGIAVQSDSAQEANYFLLMSSLLMALKDSQEVLGRGFRVHMVPKLSSRECNMLFALDALEGGDLSLFLTDRDELVLAKTALWSSQRYLVPFMTSGGLPTEFDDKLIYPLLTRMHTVARGTSNVLQGMLERVLHWPVNVGGHVALYTSSGDPGSKVRNRDYLWNCNPVRQFLAEHFSLFSSQSDRISVITIEEFLKDLESHARRESF</sequence>
<protein>
    <submittedName>
        <fullName evidence="1">Uncharacterized protein</fullName>
    </submittedName>
</protein>
<keyword evidence="2" id="KW-1185">Reference proteome</keyword>
<dbReference type="AlphaFoldDB" id="A0ABD2QF33"/>
<reference evidence="1 2" key="1">
    <citation type="submission" date="2024-11" db="EMBL/GenBank/DDBJ databases">
        <title>Adaptive evolution of stress response genes in parasites aligns with host niche diversity.</title>
        <authorList>
            <person name="Hahn C."/>
            <person name="Resl P."/>
        </authorList>
    </citation>
    <scope>NUCLEOTIDE SEQUENCE [LARGE SCALE GENOMIC DNA]</scope>
    <source>
        <strain evidence="1">EGGRZ-B1_66</strain>
        <tissue evidence="1">Body</tissue>
    </source>
</reference>